<dbReference type="Proteomes" id="UP000265515">
    <property type="component" value="Unassembled WGS sequence"/>
</dbReference>
<feature type="coiled-coil region" evidence="1">
    <location>
        <begin position="182"/>
        <end position="233"/>
    </location>
</feature>
<proteinExistence type="predicted"/>
<reference evidence="3 4" key="1">
    <citation type="journal article" date="2018" name="Cell">
        <title>The Chara Genome: Secondary Complexity and Implications for Plant Terrestrialization.</title>
        <authorList>
            <person name="Nishiyama T."/>
            <person name="Sakayama H."/>
            <person name="Vries J.D."/>
            <person name="Buschmann H."/>
            <person name="Saint-Marcoux D."/>
            <person name="Ullrich K.K."/>
            <person name="Haas F.B."/>
            <person name="Vanderstraeten L."/>
            <person name="Becker D."/>
            <person name="Lang D."/>
            <person name="Vosolsobe S."/>
            <person name="Rombauts S."/>
            <person name="Wilhelmsson P.K.I."/>
            <person name="Janitza P."/>
            <person name="Kern R."/>
            <person name="Heyl A."/>
            <person name="Rumpler F."/>
            <person name="Villalobos L.I.A.C."/>
            <person name="Clay J.M."/>
            <person name="Skokan R."/>
            <person name="Toyoda A."/>
            <person name="Suzuki Y."/>
            <person name="Kagoshima H."/>
            <person name="Schijlen E."/>
            <person name="Tajeshwar N."/>
            <person name="Catarino B."/>
            <person name="Hetherington A.J."/>
            <person name="Saltykova A."/>
            <person name="Bonnot C."/>
            <person name="Breuninger H."/>
            <person name="Symeonidi A."/>
            <person name="Radhakrishnan G.V."/>
            <person name="Van Nieuwerburgh F."/>
            <person name="Deforce D."/>
            <person name="Chang C."/>
            <person name="Karol K.G."/>
            <person name="Hedrich R."/>
            <person name="Ulvskov P."/>
            <person name="Glockner G."/>
            <person name="Delwiche C.F."/>
            <person name="Petrasek J."/>
            <person name="Van de Peer Y."/>
            <person name="Friml J."/>
            <person name="Beilby M."/>
            <person name="Dolan L."/>
            <person name="Kohara Y."/>
            <person name="Sugano S."/>
            <person name="Fujiyama A."/>
            <person name="Delaux P.-M."/>
            <person name="Quint M."/>
            <person name="TheiBen G."/>
            <person name="Hagemann M."/>
            <person name="Harholt J."/>
            <person name="Dunand C."/>
            <person name="Zachgo S."/>
            <person name="Langdale J."/>
            <person name="Maumus F."/>
            <person name="Straeten D.V.D."/>
            <person name="Gould S.B."/>
            <person name="Rensing S.A."/>
        </authorList>
    </citation>
    <scope>NUCLEOTIDE SEQUENCE [LARGE SCALE GENOMIC DNA]</scope>
    <source>
        <strain evidence="3 4">S276</strain>
    </source>
</reference>
<sequence length="416" mass="46899">MRDMEQQARQANGNQASTSGFAPVLPTPGAMVPYQAPLNDVRNDPATGSGNGGYYGGYSGGYNNYRRPWYSEPRDKNEKVEKMWSWMSEEMEERQRLRREREAVIKKELEEKKKKEDEEKRLAEIKDKEDFKTSIGKMVESQMRTVCQEVLGKKVGEGERLVLATTAEIHRRTDANHDSQEIQKKDEEIIRLKQTMAEMQRQACRPNQSEQELNSLKVDNQHLIQDVISLKEQVGELVKVVKPILGVAATGGSVPTTVHGIVRTESTPGDYVKLADAYRKLRDDKGMAEREVQALKDRITRIGSATCTPTSIKRKRVLRKSVSPPASLRIHLNKAASPAKKAQASDKSQANLQFVKLKNEVCEEASVHRTVQTEEEGDRETLGRREGSLCDNQGICNRYCGYLHGSGFRDTEQSSC</sequence>
<organism evidence="3 4">
    <name type="scientific">Chara braunii</name>
    <name type="common">Braun's stonewort</name>
    <dbReference type="NCBI Taxonomy" id="69332"/>
    <lineage>
        <taxon>Eukaryota</taxon>
        <taxon>Viridiplantae</taxon>
        <taxon>Streptophyta</taxon>
        <taxon>Charophyceae</taxon>
        <taxon>Charales</taxon>
        <taxon>Characeae</taxon>
        <taxon>Chara</taxon>
    </lineage>
</organism>
<feature type="compositionally biased region" description="Gly residues" evidence="2">
    <location>
        <begin position="49"/>
        <end position="59"/>
    </location>
</feature>
<keyword evidence="4" id="KW-1185">Reference proteome</keyword>
<gene>
    <name evidence="3" type="ORF">CBR_g37124</name>
</gene>
<accession>A0A388LM58</accession>
<evidence type="ECO:0000313" key="4">
    <source>
        <dbReference type="Proteomes" id="UP000265515"/>
    </source>
</evidence>
<feature type="compositionally biased region" description="Polar residues" evidence="2">
    <location>
        <begin position="7"/>
        <end position="20"/>
    </location>
</feature>
<dbReference type="EMBL" id="BFEA01000438">
    <property type="protein sequence ID" value="GBG83410.1"/>
    <property type="molecule type" value="Genomic_DNA"/>
</dbReference>
<dbReference type="Gramene" id="GBG83410">
    <property type="protein sequence ID" value="GBG83410"/>
    <property type="gene ID" value="CBR_g37124"/>
</dbReference>
<feature type="region of interest" description="Disordered" evidence="2">
    <location>
        <begin position="1"/>
        <end position="59"/>
    </location>
</feature>
<comment type="caution">
    <text evidence="3">The sequence shown here is derived from an EMBL/GenBank/DDBJ whole genome shotgun (WGS) entry which is preliminary data.</text>
</comment>
<feature type="coiled-coil region" evidence="1">
    <location>
        <begin position="87"/>
        <end position="128"/>
    </location>
</feature>
<dbReference type="AlphaFoldDB" id="A0A388LM58"/>
<keyword evidence="1" id="KW-0175">Coiled coil</keyword>
<name>A0A388LM58_CHABU</name>
<evidence type="ECO:0000256" key="2">
    <source>
        <dbReference type="SAM" id="MobiDB-lite"/>
    </source>
</evidence>
<evidence type="ECO:0000313" key="3">
    <source>
        <dbReference type="EMBL" id="GBG83410.1"/>
    </source>
</evidence>
<protein>
    <submittedName>
        <fullName evidence="3">Uncharacterized protein</fullName>
    </submittedName>
</protein>
<evidence type="ECO:0000256" key="1">
    <source>
        <dbReference type="SAM" id="Coils"/>
    </source>
</evidence>